<dbReference type="KEGG" id="bpy:Bphyt_7320"/>
<accession>B2TH56</accession>
<dbReference type="AlphaFoldDB" id="B2TH56"/>
<protein>
    <submittedName>
        <fullName evidence="1">Uncharacterized protein</fullName>
    </submittedName>
</protein>
<organism evidence="1 2">
    <name type="scientific">Paraburkholderia phytofirmans (strain DSM 17436 / LMG 22146 / PsJN)</name>
    <name type="common">Burkholderia phytofirmans</name>
    <dbReference type="NCBI Taxonomy" id="398527"/>
    <lineage>
        <taxon>Bacteria</taxon>
        <taxon>Pseudomonadati</taxon>
        <taxon>Pseudomonadota</taxon>
        <taxon>Betaproteobacteria</taxon>
        <taxon>Burkholderiales</taxon>
        <taxon>Burkholderiaceae</taxon>
        <taxon>Paraburkholderia</taxon>
    </lineage>
</organism>
<proteinExistence type="predicted"/>
<geneLocation type="plasmid" evidence="1 2">
    <name>pBPHYT01</name>
</geneLocation>
<dbReference type="HOGENOM" id="CLU_2506363_0_0_4"/>
<keyword evidence="1" id="KW-0614">Plasmid</keyword>
<gene>
    <name evidence="1" type="ordered locus">Bphyt_7320</name>
</gene>
<evidence type="ECO:0000313" key="1">
    <source>
        <dbReference type="EMBL" id="ACD21605.1"/>
    </source>
</evidence>
<evidence type="ECO:0000313" key="2">
    <source>
        <dbReference type="Proteomes" id="UP000001739"/>
    </source>
</evidence>
<dbReference type="EMBL" id="CP001054">
    <property type="protein sequence ID" value="ACD21605.1"/>
    <property type="molecule type" value="Genomic_DNA"/>
</dbReference>
<reference evidence="1 2" key="1">
    <citation type="journal article" date="2011" name="J. Bacteriol.">
        <title>Complete genome sequence of the plant growth-promoting endophyte Burkholderia phytofirmans strain PsJN.</title>
        <authorList>
            <person name="Weilharter A."/>
            <person name="Mitter B."/>
            <person name="Shin M.V."/>
            <person name="Chain P.S."/>
            <person name="Nowak J."/>
            <person name="Sessitsch A."/>
        </authorList>
    </citation>
    <scope>NUCLEOTIDE SEQUENCE [LARGE SCALE GENOMIC DNA]</scope>
    <source>
        <strain evidence="2">DSM 17436 / LMG 22146 / PsJN</strain>
        <plasmid evidence="1 2">pBPHYT01</plasmid>
    </source>
</reference>
<dbReference type="eggNOG" id="ENOG5032PSY">
    <property type="taxonomic scope" value="Bacteria"/>
</dbReference>
<dbReference type="Proteomes" id="UP000001739">
    <property type="component" value="Plasmid pBPHYT01"/>
</dbReference>
<name>B2TH56_PARPJ</name>
<dbReference type="RefSeq" id="WP_012430978.1">
    <property type="nucleotide sequence ID" value="NC_010679.1"/>
</dbReference>
<sequence>MNIVARAMQLDLLIETNEVIITAEAGDGIRLTTYRGKHNRSAILSFLEFAGRKARAIVYSHEEKAGPVGIDIASGESLAWLAADK</sequence>
<dbReference type="OrthoDB" id="9007888at2"/>